<dbReference type="STRING" id="999422.HMPREF9944_01117"/>
<protein>
    <submittedName>
        <fullName evidence="2">Uncharacterized protein</fullName>
    </submittedName>
</protein>
<feature type="transmembrane region" description="Helical" evidence="1">
    <location>
        <begin position="68"/>
        <end position="88"/>
    </location>
</feature>
<sequence>MATKIKAVKCPQCGSEKHEQIDEKRFRCKSCGTEFFFDDDDININVNHHYEFQPSHISNTSLDNRVKIIFAAILAPLLFLFLFVFPMFRSNDGSGSDSGRKDSIHVRDSYEELVPMLHNGKPCFFYLTDRDYRVGYGEDNPKYVSGYYFGFRDAATGQVLKEQLFISEKDASDNFSLSFSMTTVSYLQQAHRWFIVIGKHYVYEINPNTLTVTDVSQSLFKGKQAMSTGISSIEFISEDYGEGFEVHNNLAETYYYFPATKRLYTEEAFKFARNLPPSELNGEVRDTTYFDLQQVNISEETRAGGRLRLWKLRAKYHLGDPQQAGFYNWISKSYSFDPANRLVSAAPLTDWFIGFNGKVLYQNAQYILITYNPTLSADASSVFQLRSTDGRRLWTQALNRFSRVSNATRSGDSLWISGRRDHRSGDDDLHAYSFNIKTGMWQQRAAIPITYNIKPE</sequence>
<dbReference type="HOGENOM" id="CLU_046848_0_0_10"/>
<dbReference type="PATRIC" id="fig|999422.3.peg.1149"/>
<dbReference type="RefSeq" id="WP_008564986.1">
    <property type="nucleotide sequence ID" value="NZ_JH594502.1"/>
</dbReference>
<evidence type="ECO:0000256" key="1">
    <source>
        <dbReference type="SAM" id="Phobius"/>
    </source>
</evidence>
<accession>H1HLS3</accession>
<keyword evidence="1" id="KW-0812">Transmembrane</keyword>
<name>H1HLS3_9BACT</name>
<gene>
    <name evidence="2" type="ORF">HMPREF9944_01117</name>
</gene>
<dbReference type="EMBL" id="AGEK01000020">
    <property type="protein sequence ID" value="EHO71671.1"/>
    <property type="molecule type" value="Genomic_DNA"/>
</dbReference>
<dbReference type="OrthoDB" id="7063564at2"/>
<evidence type="ECO:0000313" key="2">
    <source>
        <dbReference type="EMBL" id="EHO71671.1"/>
    </source>
</evidence>
<dbReference type="Proteomes" id="UP000003167">
    <property type="component" value="Unassembled WGS sequence"/>
</dbReference>
<dbReference type="AlphaFoldDB" id="H1HLS3"/>
<evidence type="ECO:0000313" key="3">
    <source>
        <dbReference type="Proteomes" id="UP000003167"/>
    </source>
</evidence>
<keyword evidence="1" id="KW-0472">Membrane</keyword>
<organism evidence="2 3">
    <name type="scientific">Segatella maculosa OT 289</name>
    <dbReference type="NCBI Taxonomy" id="999422"/>
    <lineage>
        <taxon>Bacteria</taxon>
        <taxon>Pseudomonadati</taxon>
        <taxon>Bacteroidota</taxon>
        <taxon>Bacteroidia</taxon>
        <taxon>Bacteroidales</taxon>
        <taxon>Prevotellaceae</taxon>
        <taxon>Segatella</taxon>
    </lineage>
</organism>
<proteinExistence type="predicted"/>
<keyword evidence="3" id="KW-1185">Reference proteome</keyword>
<comment type="caution">
    <text evidence="2">The sequence shown here is derived from an EMBL/GenBank/DDBJ whole genome shotgun (WGS) entry which is preliminary data.</text>
</comment>
<reference evidence="2 3" key="1">
    <citation type="submission" date="2011-12" db="EMBL/GenBank/DDBJ databases">
        <title>The Genome Sequence of Prevotella maculosa OT 289.</title>
        <authorList>
            <consortium name="The Broad Institute Genome Sequencing Platform"/>
            <person name="Earl A."/>
            <person name="Ward D."/>
            <person name="Feldgarden M."/>
            <person name="Gevers D."/>
            <person name="Izard J."/>
            <person name="Blanton J.M."/>
            <person name="Mathney J."/>
            <person name="Tanner A.C."/>
            <person name="Dewhirst F.E."/>
            <person name="Young S.K."/>
            <person name="Zeng Q."/>
            <person name="Gargeya S."/>
            <person name="Fitzgerald M."/>
            <person name="Haas B."/>
            <person name="Abouelleil A."/>
            <person name="Alvarado L."/>
            <person name="Arachchi H.M."/>
            <person name="Berlin A."/>
            <person name="Chapman S.B."/>
            <person name="Gearin G."/>
            <person name="Goldberg J."/>
            <person name="Griggs A."/>
            <person name="Gujja S."/>
            <person name="Hansen M."/>
            <person name="Heiman D."/>
            <person name="Howarth C."/>
            <person name="Larimer J."/>
            <person name="Lui A."/>
            <person name="MacDonald P.J.P."/>
            <person name="McCowen C."/>
            <person name="Montmayeur A."/>
            <person name="Murphy C."/>
            <person name="Neiman D."/>
            <person name="Pearson M."/>
            <person name="Priest M."/>
            <person name="Roberts A."/>
            <person name="Saif S."/>
            <person name="Shea T."/>
            <person name="Sisk P."/>
            <person name="Stolte C."/>
            <person name="Sykes S."/>
            <person name="Wortman J."/>
            <person name="Nusbaum C."/>
            <person name="Birren B."/>
        </authorList>
    </citation>
    <scope>NUCLEOTIDE SEQUENCE [LARGE SCALE GENOMIC DNA]</scope>
    <source>
        <strain evidence="2 3">OT 289</strain>
    </source>
</reference>
<keyword evidence="1" id="KW-1133">Transmembrane helix</keyword>